<dbReference type="EMBL" id="CAJNOR010001085">
    <property type="protein sequence ID" value="CAF1071807.1"/>
    <property type="molecule type" value="Genomic_DNA"/>
</dbReference>
<organism evidence="2 3">
    <name type="scientific">Adineta ricciae</name>
    <name type="common">Rotifer</name>
    <dbReference type="NCBI Taxonomy" id="249248"/>
    <lineage>
        <taxon>Eukaryota</taxon>
        <taxon>Metazoa</taxon>
        <taxon>Spiralia</taxon>
        <taxon>Gnathifera</taxon>
        <taxon>Rotifera</taxon>
        <taxon>Eurotatoria</taxon>
        <taxon>Bdelloidea</taxon>
        <taxon>Adinetida</taxon>
        <taxon>Adinetidae</taxon>
        <taxon>Adineta</taxon>
    </lineage>
</organism>
<reference evidence="2" key="1">
    <citation type="submission" date="2021-02" db="EMBL/GenBank/DDBJ databases">
        <authorList>
            <person name="Nowell W R."/>
        </authorList>
    </citation>
    <scope>NUCLEOTIDE SEQUENCE</scope>
</reference>
<proteinExistence type="predicted"/>
<evidence type="ECO:0000313" key="2">
    <source>
        <dbReference type="EMBL" id="CAF1071807.1"/>
    </source>
</evidence>
<dbReference type="InterPro" id="IPR006571">
    <property type="entry name" value="TLDc_dom"/>
</dbReference>
<accession>A0A814LWH8</accession>
<dbReference type="Proteomes" id="UP000663828">
    <property type="component" value="Unassembled WGS sequence"/>
</dbReference>
<name>A0A814LWH8_ADIRI</name>
<dbReference type="AlphaFoldDB" id="A0A814LWH8"/>
<keyword evidence="3" id="KW-1185">Reference proteome</keyword>
<dbReference type="Pfam" id="PF07534">
    <property type="entry name" value="TLD"/>
    <property type="match status" value="1"/>
</dbReference>
<dbReference type="PROSITE" id="PS51886">
    <property type="entry name" value="TLDC"/>
    <property type="match status" value="1"/>
</dbReference>
<protein>
    <recommendedName>
        <fullName evidence="1">TLDc domain-containing protein</fullName>
    </recommendedName>
</protein>
<gene>
    <name evidence="2" type="ORF">XAT740_LOCUS16853</name>
</gene>
<comment type="caution">
    <text evidence="2">The sequence shown here is derived from an EMBL/GenBank/DDBJ whole genome shotgun (WGS) entry which is preliminary data.</text>
</comment>
<evidence type="ECO:0000259" key="1">
    <source>
        <dbReference type="PROSITE" id="PS51886"/>
    </source>
</evidence>
<sequence>MKTFDFETVLTNQRLFDGKEEQKWTLLYKATRDGFSHTDLHRCGDSQGPMPTITQTAVNDPLFGAYTSAFWASTKTYIPNSNSSFLFTSINPYGMRRTEYHVSLRLHAIYGHKNSAASCVDTIDRRALIINGQTNFRTGEIEVYCLAST</sequence>
<feature type="domain" description="TLDc" evidence="1">
    <location>
        <begin position="1"/>
        <end position="147"/>
    </location>
</feature>
<evidence type="ECO:0000313" key="3">
    <source>
        <dbReference type="Proteomes" id="UP000663828"/>
    </source>
</evidence>